<feature type="domain" description="DUF4124" evidence="1">
    <location>
        <begin position="32"/>
        <end position="67"/>
    </location>
</feature>
<evidence type="ECO:0000313" key="3">
    <source>
        <dbReference type="Proteomes" id="UP001501294"/>
    </source>
</evidence>
<dbReference type="RefSeq" id="WP_223577306.1">
    <property type="nucleotide sequence ID" value="NZ_JAHCLT010000001.1"/>
</dbReference>
<evidence type="ECO:0000259" key="1">
    <source>
        <dbReference type="Pfam" id="PF13511"/>
    </source>
</evidence>
<accession>A0ABP8HTY3</accession>
<organism evidence="2 3">
    <name type="scientific">Kangiella taiwanensis</name>
    <dbReference type="NCBI Taxonomy" id="1079179"/>
    <lineage>
        <taxon>Bacteria</taxon>
        <taxon>Pseudomonadati</taxon>
        <taxon>Pseudomonadota</taxon>
        <taxon>Gammaproteobacteria</taxon>
        <taxon>Kangiellales</taxon>
        <taxon>Kangiellaceae</taxon>
        <taxon>Kangiella</taxon>
    </lineage>
</organism>
<protein>
    <recommendedName>
        <fullName evidence="1">DUF4124 domain-containing protein</fullName>
    </recommendedName>
</protein>
<proteinExistence type="predicted"/>
<dbReference type="Proteomes" id="UP001501294">
    <property type="component" value="Unassembled WGS sequence"/>
</dbReference>
<dbReference type="EMBL" id="BAABFU010000001">
    <property type="protein sequence ID" value="GAA4344286.1"/>
    <property type="molecule type" value="Genomic_DNA"/>
</dbReference>
<comment type="caution">
    <text evidence="2">The sequence shown here is derived from an EMBL/GenBank/DDBJ whole genome shotgun (WGS) entry which is preliminary data.</text>
</comment>
<name>A0ABP8HTY3_9GAMM</name>
<keyword evidence="3" id="KW-1185">Reference proteome</keyword>
<dbReference type="Pfam" id="PF13511">
    <property type="entry name" value="DUF4124"/>
    <property type="match status" value="1"/>
</dbReference>
<evidence type="ECO:0000313" key="2">
    <source>
        <dbReference type="EMBL" id="GAA4344286.1"/>
    </source>
</evidence>
<reference evidence="3" key="1">
    <citation type="journal article" date="2019" name="Int. J. Syst. Evol. Microbiol.">
        <title>The Global Catalogue of Microorganisms (GCM) 10K type strain sequencing project: providing services to taxonomists for standard genome sequencing and annotation.</title>
        <authorList>
            <consortium name="The Broad Institute Genomics Platform"/>
            <consortium name="The Broad Institute Genome Sequencing Center for Infectious Disease"/>
            <person name="Wu L."/>
            <person name="Ma J."/>
        </authorList>
    </citation>
    <scope>NUCLEOTIDE SEQUENCE [LARGE SCALE GENOMIC DNA]</scope>
    <source>
        <strain evidence="3">JCM 17727</strain>
    </source>
</reference>
<sequence>MLSVLIYDKASIGTIAMIKRWFAGSPILVFFTLSLLALQAPAKIYKWVDEDGNTHYSDKPPKDKRIKASQQNLDNMNVIQMPRPVKTQTLSSNQCQKAVDNFTQNYSNHKKAIEKELAQGVIDDMQFADRLTQLETLKKQVTLKNCHKADPELNTLLHCMAKNPNTQVCS</sequence>
<dbReference type="InterPro" id="IPR025392">
    <property type="entry name" value="DUF4124"/>
</dbReference>
<gene>
    <name evidence="2" type="ORF">GCM10023150_03580</name>
</gene>